<comment type="caution">
    <text evidence="1">The sequence shown here is derived from an EMBL/GenBank/DDBJ whole genome shotgun (WGS) entry which is preliminary data.</text>
</comment>
<sequence length="75" mass="7826">MNTAIGTIHSRDSAFLRMACGDAKAPGVTYELNTGINGAPLIRSGKTGKWFSVSWEELLRLAIDAGIDTSDGGAA</sequence>
<dbReference type="AlphaFoldDB" id="A0A2A2ATL1"/>
<accession>A0A2A2ATL1</accession>
<gene>
    <name evidence="1" type="ORF">CK623_02795</name>
</gene>
<dbReference type="EMBL" id="NSJD01000002">
    <property type="protein sequence ID" value="PAT41186.1"/>
    <property type="molecule type" value="Genomic_DNA"/>
</dbReference>
<organism evidence="1 2">
    <name type="scientific">Vandammella animalimorsus</name>
    <dbReference type="NCBI Taxonomy" id="2029117"/>
    <lineage>
        <taxon>Bacteria</taxon>
        <taxon>Pseudomonadati</taxon>
        <taxon>Pseudomonadota</taxon>
        <taxon>Betaproteobacteria</taxon>
        <taxon>Burkholderiales</taxon>
        <taxon>Comamonadaceae</taxon>
        <taxon>Vandammella</taxon>
    </lineage>
</organism>
<proteinExistence type="predicted"/>
<reference evidence="1 2" key="1">
    <citation type="submission" date="2017-08" db="EMBL/GenBank/DDBJ databases">
        <title>WGS of Clinical strains of the CDC Group NO-1 linked to zoonotic infections in humans.</title>
        <authorList>
            <person name="Bernier A.-M."/>
            <person name="Bernard K."/>
        </authorList>
    </citation>
    <scope>NUCLEOTIDE SEQUENCE [LARGE SCALE GENOMIC DNA]</scope>
    <source>
        <strain evidence="1 2">NML79-0751</strain>
    </source>
</reference>
<protein>
    <submittedName>
        <fullName evidence="1">Uncharacterized protein</fullName>
    </submittedName>
</protein>
<evidence type="ECO:0000313" key="1">
    <source>
        <dbReference type="EMBL" id="PAT41186.1"/>
    </source>
</evidence>
<evidence type="ECO:0000313" key="2">
    <source>
        <dbReference type="Proteomes" id="UP000218644"/>
    </source>
</evidence>
<dbReference type="RefSeq" id="WP_095556262.1">
    <property type="nucleotide sequence ID" value="NZ_NSJD01000002.1"/>
</dbReference>
<dbReference type="Proteomes" id="UP000218644">
    <property type="component" value="Unassembled WGS sequence"/>
</dbReference>
<name>A0A2A2ATL1_9BURK</name>